<protein>
    <submittedName>
        <fullName evidence="12">DEAD/DEAH box helicase</fullName>
        <ecNumber evidence="12">3.6.4.-</ecNumber>
    </submittedName>
</protein>
<feature type="short sequence motif" description="Q motif" evidence="6">
    <location>
        <begin position="1"/>
        <end position="29"/>
    </location>
</feature>
<dbReference type="InterPro" id="IPR000629">
    <property type="entry name" value="RNA-helicase_DEAD-box_CS"/>
</dbReference>
<evidence type="ECO:0000256" key="8">
    <source>
        <dbReference type="SAM" id="MobiDB-lite"/>
    </source>
</evidence>
<dbReference type="PANTHER" id="PTHR47959:SF17">
    <property type="entry name" value="ATP-DEPENDENT RNA HELICASE DEAD BOX FAMILY"/>
    <property type="match status" value="1"/>
</dbReference>
<evidence type="ECO:0000256" key="2">
    <source>
        <dbReference type="ARBA" id="ARBA00022801"/>
    </source>
</evidence>
<dbReference type="CDD" id="cd18787">
    <property type="entry name" value="SF2_C_DEAD"/>
    <property type="match status" value="1"/>
</dbReference>
<dbReference type="InterPro" id="IPR027417">
    <property type="entry name" value="P-loop_NTPase"/>
</dbReference>
<dbReference type="RefSeq" id="WP_311900211.1">
    <property type="nucleotide sequence ID" value="NZ_JAUOES010000020.1"/>
</dbReference>
<dbReference type="PROSITE" id="PS00039">
    <property type="entry name" value="DEAD_ATP_HELICASE"/>
    <property type="match status" value="1"/>
</dbReference>
<dbReference type="SMART" id="SM00490">
    <property type="entry name" value="HELICc"/>
    <property type="match status" value="1"/>
</dbReference>
<evidence type="ECO:0000256" key="4">
    <source>
        <dbReference type="ARBA" id="ARBA00022840"/>
    </source>
</evidence>
<dbReference type="SMART" id="SM00487">
    <property type="entry name" value="DEXDc"/>
    <property type="match status" value="1"/>
</dbReference>
<evidence type="ECO:0000256" key="7">
    <source>
        <dbReference type="RuleBase" id="RU000492"/>
    </source>
</evidence>
<dbReference type="CDD" id="cd00268">
    <property type="entry name" value="DEADc"/>
    <property type="match status" value="1"/>
</dbReference>
<dbReference type="SUPFAM" id="SSF52540">
    <property type="entry name" value="P-loop containing nucleoside triphosphate hydrolases"/>
    <property type="match status" value="1"/>
</dbReference>
<keyword evidence="3 7" id="KW-0347">Helicase</keyword>
<evidence type="ECO:0000313" key="13">
    <source>
        <dbReference type="Proteomes" id="UP001249505"/>
    </source>
</evidence>
<dbReference type="PROSITE" id="PS51195">
    <property type="entry name" value="Q_MOTIF"/>
    <property type="match status" value="1"/>
</dbReference>
<keyword evidence="2 7" id="KW-0378">Hydrolase</keyword>
<reference evidence="12 13" key="1">
    <citation type="submission" date="2023-07" db="EMBL/GenBank/DDBJ databases">
        <title>Novel Shewanella species isolated from Baltic Sea sediments.</title>
        <authorList>
            <person name="Martin-Rodriguez A.J."/>
        </authorList>
    </citation>
    <scope>NUCLEOTIDE SEQUENCE [LARGE SCALE GENOMIC DNA]</scope>
    <source>
        <strain evidence="12 13">SP2S1-2</strain>
    </source>
</reference>
<comment type="similarity">
    <text evidence="5 7">Belongs to the DEAD box helicase family.</text>
</comment>
<evidence type="ECO:0000256" key="5">
    <source>
        <dbReference type="ARBA" id="ARBA00038437"/>
    </source>
</evidence>
<feature type="region of interest" description="Disordered" evidence="8">
    <location>
        <begin position="399"/>
        <end position="451"/>
    </location>
</feature>
<evidence type="ECO:0000259" key="9">
    <source>
        <dbReference type="PROSITE" id="PS51192"/>
    </source>
</evidence>
<evidence type="ECO:0000313" key="12">
    <source>
        <dbReference type="EMBL" id="MDT3281817.1"/>
    </source>
</evidence>
<dbReference type="PANTHER" id="PTHR47959">
    <property type="entry name" value="ATP-DEPENDENT RNA HELICASE RHLE-RELATED"/>
    <property type="match status" value="1"/>
</dbReference>
<keyword evidence="13" id="KW-1185">Reference proteome</keyword>
<dbReference type="EMBL" id="JAUOES010000020">
    <property type="protein sequence ID" value="MDT3281817.1"/>
    <property type="molecule type" value="Genomic_DNA"/>
</dbReference>
<dbReference type="Proteomes" id="UP001249505">
    <property type="component" value="Unassembled WGS sequence"/>
</dbReference>
<comment type="caution">
    <text evidence="12">The sequence shown here is derived from an EMBL/GenBank/DDBJ whole genome shotgun (WGS) entry which is preliminary data.</text>
</comment>
<dbReference type="InterPro" id="IPR014014">
    <property type="entry name" value="RNA_helicase_DEAD_Q_motif"/>
</dbReference>
<evidence type="ECO:0000256" key="3">
    <source>
        <dbReference type="ARBA" id="ARBA00022806"/>
    </source>
</evidence>
<evidence type="ECO:0000256" key="6">
    <source>
        <dbReference type="PROSITE-ProRule" id="PRU00552"/>
    </source>
</evidence>
<sequence length="451" mass="49659">MQFTDFSLDQRLLQSIKHMGITEPTAIQEQALPIALAGKDLMASSKTGSGKTLAFLLPALQRVISTRSLSKRDPRVLILLPTRELAHQVYSQLRLLVANTQYKAISVLGGENFNDQAKALAKEPHFIVATPGRIADHLEQKHLFLNGLELLVLDEADRMLDLGFAPQLKAINDAADHKRRQTLMFSATLDHDEINDIAATLLKNPAHVAIGAAHSEHNDIHQRIFLCDHLDHKEALLARLLKDETHKQVIIFTATRPDTERLAAKLTAQGFATAALSGDLKQAARNQIMDQFARGQQQVLVTTDVASRGLDLLNVSLVVNFDMPKFAEEYVHRIGRTGRAGAKGDAISLVGPKDWDNFKKVQVFLRKTFEISTIPGLEAKFSGLKSKAKQTPAKRVAKAELAKGKSKRTKAATPAPSRDKRFITGVDIGDAPMRKKPAAANLLQDNDTEEV</sequence>
<dbReference type="PROSITE" id="PS51192">
    <property type="entry name" value="HELICASE_ATP_BIND_1"/>
    <property type="match status" value="1"/>
</dbReference>
<evidence type="ECO:0000259" key="11">
    <source>
        <dbReference type="PROSITE" id="PS51195"/>
    </source>
</evidence>
<dbReference type="GO" id="GO:0004386">
    <property type="term" value="F:helicase activity"/>
    <property type="evidence" value="ECO:0007669"/>
    <property type="project" value="UniProtKB-KW"/>
</dbReference>
<dbReference type="GO" id="GO:0016787">
    <property type="term" value="F:hydrolase activity"/>
    <property type="evidence" value="ECO:0007669"/>
    <property type="project" value="UniProtKB-KW"/>
</dbReference>
<dbReference type="InterPro" id="IPR044742">
    <property type="entry name" value="DEAD/DEAH_RhlB"/>
</dbReference>
<feature type="domain" description="Helicase C-terminal" evidence="10">
    <location>
        <begin position="232"/>
        <end position="382"/>
    </location>
</feature>
<keyword evidence="4 7" id="KW-0067">ATP-binding</keyword>
<dbReference type="InterPro" id="IPR011545">
    <property type="entry name" value="DEAD/DEAH_box_helicase_dom"/>
</dbReference>
<dbReference type="Pfam" id="PF00271">
    <property type="entry name" value="Helicase_C"/>
    <property type="match status" value="1"/>
</dbReference>
<dbReference type="InterPro" id="IPR001650">
    <property type="entry name" value="Helicase_C-like"/>
</dbReference>
<organism evidence="12 13">
    <name type="scientific">Shewanella scandinavica</name>
    <dbReference type="NCBI Taxonomy" id="3063538"/>
    <lineage>
        <taxon>Bacteria</taxon>
        <taxon>Pseudomonadati</taxon>
        <taxon>Pseudomonadota</taxon>
        <taxon>Gammaproteobacteria</taxon>
        <taxon>Alteromonadales</taxon>
        <taxon>Shewanellaceae</taxon>
        <taxon>Shewanella</taxon>
    </lineage>
</organism>
<evidence type="ECO:0000259" key="10">
    <source>
        <dbReference type="PROSITE" id="PS51194"/>
    </source>
</evidence>
<dbReference type="Pfam" id="PF00270">
    <property type="entry name" value="DEAD"/>
    <property type="match status" value="1"/>
</dbReference>
<name>A0ABU3G5L0_9GAMM</name>
<dbReference type="EC" id="3.6.4.-" evidence="12"/>
<proteinExistence type="inferred from homology"/>
<dbReference type="InterPro" id="IPR014001">
    <property type="entry name" value="Helicase_ATP-bd"/>
</dbReference>
<gene>
    <name evidence="12" type="ORF">Q4Q50_16205</name>
</gene>
<feature type="domain" description="Helicase ATP-binding" evidence="9">
    <location>
        <begin position="32"/>
        <end position="207"/>
    </location>
</feature>
<dbReference type="Gene3D" id="3.40.50.300">
    <property type="entry name" value="P-loop containing nucleotide triphosphate hydrolases"/>
    <property type="match status" value="2"/>
</dbReference>
<evidence type="ECO:0000256" key="1">
    <source>
        <dbReference type="ARBA" id="ARBA00022741"/>
    </source>
</evidence>
<dbReference type="InterPro" id="IPR050079">
    <property type="entry name" value="DEAD_box_RNA_helicase"/>
</dbReference>
<dbReference type="PROSITE" id="PS51194">
    <property type="entry name" value="HELICASE_CTER"/>
    <property type="match status" value="1"/>
</dbReference>
<keyword evidence="1 7" id="KW-0547">Nucleotide-binding</keyword>
<feature type="domain" description="DEAD-box RNA helicase Q" evidence="11">
    <location>
        <begin position="1"/>
        <end position="29"/>
    </location>
</feature>
<accession>A0ABU3G5L0</accession>